<evidence type="ECO:0000256" key="2">
    <source>
        <dbReference type="ARBA" id="ARBA00022737"/>
    </source>
</evidence>
<dbReference type="PROSITE" id="PS51294">
    <property type="entry name" value="HTH_MYB"/>
    <property type="match status" value="2"/>
</dbReference>
<dbReference type="EMBL" id="LR743594">
    <property type="protein sequence ID" value="CAA2622897.1"/>
    <property type="molecule type" value="Genomic_DNA"/>
</dbReference>
<evidence type="ECO:0000256" key="1">
    <source>
        <dbReference type="ARBA" id="ARBA00004123"/>
    </source>
</evidence>
<feature type="compositionally biased region" description="Basic and acidic residues" evidence="7">
    <location>
        <begin position="324"/>
        <end position="342"/>
    </location>
</feature>
<feature type="region of interest" description="Disordered" evidence="7">
    <location>
        <begin position="269"/>
        <end position="342"/>
    </location>
</feature>
<feature type="compositionally biased region" description="Basic and acidic residues" evidence="7">
    <location>
        <begin position="127"/>
        <end position="136"/>
    </location>
</feature>
<feature type="domain" description="Myb-like" evidence="8">
    <location>
        <begin position="9"/>
        <end position="61"/>
    </location>
</feature>
<keyword evidence="11" id="KW-1185">Reference proteome</keyword>
<dbReference type="InterPro" id="IPR017930">
    <property type="entry name" value="Myb_dom"/>
</dbReference>
<dbReference type="Gene3D" id="1.10.10.60">
    <property type="entry name" value="Homeodomain-like"/>
    <property type="match status" value="2"/>
</dbReference>
<dbReference type="EMBL" id="CACRZD030000007">
    <property type="protein sequence ID" value="CAA6662471.1"/>
    <property type="molecule type" value="Genomic_DNA"/>
</dbReference>
<dbReference type="AlphaFoldDB" id="A0A7I8IZ95"/>
<feature type="compositionally biased region" description="Basic and acidic residues" evidence="7">
    <location>
        <begin position="294"/>
        <end position="304"/>
    </location>
</feature>
<keyword evidence="2" id="KW-0677">Repeat</keyword>
<feature type="compositionally biased region" description="Basic and acidic residues" evidence="7">
    <location>
        <begin position="148"/>
        <end position="159"/>
    </location>
</feature>
<dbReference type="FunFam" id="1.10.10.60:FF:000001">
    <property type="entry name" value="MYB-related transcription factor"/>
    <property type="match status" value="1"/>
</dbReference>
<feature type="domain" description="Myb-like" evidence="8">
    <location>
        <begin position="62"/>
        <end position="112"/>
    </location>
</feature>
<comment type="subcellular location">
    <subcellularLocation>
        <location evidence="1">Nucleus</location>
    </subcellularLocation>
</comment>
<dbReference type="InterPro" id="IPR001005">
    <property type="entry name" value="SANT/Myb"/>
</dbReference>
<keyword evidence="3" id="KW-0805">Transcription regulation</keyword>
<evidence type="ECO:0000259" key="9">
    <source>
        <dbReference type="PROSITE" id="PS51294"/>
    </source>
</evidence>
<dbReference type="PROSITE" id="PS50090">
    <property type="entry name" value="MYB_LIKE"/>
    <property type="match status" value="2"/>
</dbReference>
<evidence type="ECO:0000256" key="7">
    <source>
        <dbReference type="SAM" id="MobiDB-lite"/>
    </source>
</evidence>
<feature type="region of interest" description="Disordered" evidence="7">
    <location>
        <begin position="215"/>
        <end position="240"/>
    </location>
</feature>
<feature type="domain" description="HTH myb-type" evidence="9">
    <location>
        <begin position="62"/>
        <end position="116"/>
    </location>
</feature>
<evidence type="ECO:0000313" key="11">
    <source>
        <dbReference type="Proteomes" id="UP001189122"/>
    </source>
</evidence>
<feature type="region of interest" description="Disordered" evidence="7">
    <location>
        <begin position="111"/>
        <end position="188"/>
    </location>
</feature>
<dbReference type="SUPFAM" id="SSF46689">
    <property type="entry name" value="Homeodomain-like"/>
    <property type="match status" value="1"/>
</dbReference>
<protein>
    <submittedName>
        <fullName evidence="10">Uncharacterized protein</fullName>
    </submittedName>
</protein>
<evidence type="ECO:0000259" key="8">
    <source>
        <dbReference type="PROSITE" id="PS50090"/>
    </source>
</evidence>
<organism evidence="10">
    <name type="scientific">Spirodela intermedia</name>
    <name type="common">Intermediate duckweed</name>
    <dbReference type="NCBI Taxonomy" id="51605"/>
    <lineage>
        <taxon>Eukaryota</taxon>
        <taxon>Viridiplantae</taxon>
        <taxon>Streptophyta</taxon>
        <taxon>Embryophyta</taxon>
        <taxon>Tracheophyta</taxon>
        <taxon>Spermatophyta</taxon>
        <taxon>Magnoliopsida</taxon>
        <taxon>Liliopsida</taxon>
        <taxon>Araceae</taxon>
        <taxon>Lemnoideae</taxon>
        <taxon>Spirodela</taxon>
    </lineage>
</organism>
<dbReference type="GO" id="GO:0003677">
    <property type="term" value="F:DNA binding"/>
    <property type="evidence" value="ECO:0007669"/>
    <property type="project" value="UniProtKB-KW"/>
</dbReference>
<gene>
    <name evidence="10" type="ORF">SI7747_07008856</name>
</gene>
<feature type="domain" description="HTH myb-type" evidence="9">
    <location>
        <begin position="9"/>
        <end position="61"/>
    </location>
</feature>
<name>A0A7I8IZ95_SPIIN</name>
<dbReference type="Proteomes" id="UP001189122">
    <property type="component" value="Unassembled WGS sequence"/>
</dbReference>
<dbReference type="PANTHER" id="PTHR10641">
    <property type="entry name" value="MYB FAMILY TRANSCRIPTION FACTOR"/>
    <property type="match status" value="1"/>
</dbReference>
<evidence type="ECO:0000313" key="10">
    <source>
        <dbReference type="EMBL" id="CAA2622897.1"/>
    </source>
</evidence>
<evidence type="ECO:0000256" key="4">
    <source>
        <dbReference type="ARBA" id="ARBA00023125"/>
    </source>
</evidence>
<dbReference type="PANTHER" id="PTHR10641:SF1346">
    <property type="entry name" value="TRANSCRIPTION FACTOR MYB14"/>
    <property type="match status" value="1"/>
</dbReference>
<reference evidence="10 11" key="1">
    <citation type="submission" date="2019-12" db="EMBL/GenBank/DDBJ databases">
        <authorList>
            <person name="Scholz U."/>
            <person name="Mascher M."/>
            <person name="Fiebig A."/>
        </authorList>
    </citation>
    <scope>NUCLEOTIDE SEQUENCE</scope>
</reference>
<dbReference type="Pfam" id="PF00249">
    <property type="entry name" value="Myb_DNA-binding"/>
    <property type="match status" value="2"/>
</dbReference>
<sequence length="370" mass="40485">MVRAPCCEKMGLKKGPWTVEEDQVLISYIHRHGHGNWRALPKQAGLLRCGKSCRLRWTNYLRPDIKRGNFSKEEEDAIVRLHELLGNRWSAIAARLPGRTDNEIKNVWHTHLKKRGKAIPESGSQKPTREEAHSESCGDGGASSAAEVETKHAILRDLRPAPPSPRRSCSELSSAATDSSNAASIKDEEHDGSLEFPGMAEFLWWAAPMSSEIPGTCADNSRSPAALPSPPPPANGEKTCRPARLPARTIWISGSGCYGSGRLPRAAELMTSSPSGTTPATSLALARTGIVDPPWKEGETRKEGSLSLREASASRNSPELPAGENRRSPEQKPGKYREASSERKAHILTSYGFLHSCFERYCLPQSTAHK</sequence>
<dbReference type="InterPro" id="IPR015495">
    <property type="entry name" value="Myb_TF_plants"/>
</dbReference>
<dbReference type="SMART" id="SM00717">
    <property type="entry name" value="SANT"/>
    <property type="match status" value="2"/>
</dbReference>
<keyword evidence="6" id="KW-0539">Nucleus</keyword>
<feature type="compositionally biased region" description="Low complexity" evidence="7">
    <location>
        <begin position="271"/>
        <end position="282"/>
    </location>
</feature>
<keyword evidence="5" id="KW-0804">Transcription</keyword>
<dbReference type="InterPro" id="IPR009057">
    <property type="entry name" value="Homeodomain-like_sf"/>
</dbReference>
<evidence type="ECO:0000256" key="3">
    <source>
        <dbReference type="ARBA" id="ARBA00023015"/>
    </source>
</evidence>
<feature type="compositionally biased region" description="Low complexity" evidence="7">
    <location>
        <begin position="173"/>
        <end position="184"/>
    </location>
</feature>
<evidence type="ECO:0000256" key="6">
    <source>
        <dbReference type="ARBA" id="ARBA00023242"/>
    </source>
</evidence>
<keyword evidence="4" id="KW-0238">DNA-binding</keyword>
<dbReference type="CDD" id="cd00167">
    <property type="entry name" value="SANT"/>
    <property type="match status" value="2"/>
</dbReference>
<dbReference type="GO" id="GO:0005634">
    <property type="term" value="C:nucleus"/>
    <property type="evidence" value="ECO:0007669"/>
    <property type="project" value="UniProtKB-SubCell"/>
</dbReference>
<accession>A0A7I8IZ95</accession>
<evidence type="ECO:0000256" key="5">
    <source>
        <dbReference type="ARBA" id="ARBA00023163"/>
    </source>
</evidence>
<proteinExistence type="predicted"/>